<dbReference type="Gene3D" id="1.10.3550.10">
    <property type="entry name" value="eoxyguanosinetriphosphate triphosphohydrolase domain-like"/>
    <property type="match status" value="1"/>
</dbReference>
<dbReference type="Pfam" id="PF01966">
    <property type="entry name" value="HD"/>
    <property type="match status" value="1"/>
</dbReference>
<dbReference type="EMBL" id="MAJD01000002">
    <property type="protein sequence ID" value="OBX35132.1"/>
    <property type="molecule type" value="Genomic_DNA"/>
</dbReference>
<dbReference type="EC" id="3.1.5.1" evidence="4"/>
<protein>
    <submittedName>
        <fullName evidence="4">Deoxyguanosinetriphosphate triphosphohydrolase</fullName>
        <ecNumber evidence="4">3.1.5.1</ecNumber>
    </submittedName>
</protein>
<dbReference type="Gene3D" id="1.10.3210.10">
    <property type="entry name" value="Hypothetical protein af1432"/>
    <property type="match status" value="1"/>
</dbReference>
<evidence type="ECO:0000256" key="2">
    <source>
        <dbReference type="SAM" id="MobiDB-lite"/>
    </source>
</evidence>
<name>A0A1B8NYR3_HALEL</name>
<dbReference type="AlphaFoldDB" id="A0A1B8NYR3"/>
<feature type="domain" description="HD" evidence="3">
    <location>
        <begin position="65"/>
        <end position="248"/>
    </location>
</feature>
<gene>
    <name evidence="4" type="primary">dgt</name>
    <name evidence="4" type="ORF">A8U91_04203</name>
</gene>
<evidence type="ECO:0000256" key="1">
    <source>
        <dbReference type="ARBA" id="ARBA00022801"/>
    </source>
</evidence>
<dbReference type="InterPro" id="IPR027432">
    <property type="entry name" value="dGTP_triphosphohydrolase_C"/>
</dbReference>
<organism evidence="4 5">
    <name type="scientific">Halomonas elongata</name>
    <dbReference type="NCBI Taxonomy" id="2746"/>
    <lineage>
        <taxon>Bacteria</taxon>
        <taxon>Pseudomonadati</taxon>
        <taxon>Pseudomonadota</taxon>
        <taxon>Gammaproteobacteria</taxon>
        <taxon>Oceanospirillales</taxon>
        <taxon>Halomonadaceae</taxon>
        <taxon>Halomonas</taxon>
    </lineage>
</organism>
<reference evidence="4 5" key="1">
    <citation type="submission" date="2016-06" db="EMBL/GenBank/DDBJ databases">
        <title>Genome sequence of halotolerant plant growth promoting strain of Halomonas elongata HEK1 isolated from salterns of Rann of Kutch, Gujarat, India.</title>
        <authorList>
            <person name="Gaba S."/>
            <person name="Singh R.N."/>
            <person name="Abrol S."/>
            <person name="Kaushik R."/>
            <person name="Saxena A.K."/>
        </authorList>
    </citation>
    <scope>NUCLEOTIDE SEQUENCE [LARGE SCALE GENOMIC DNA]</scope>
    <source>
        <strain evidence="4 5">HEK1</strain>
    </source>
</reference>
<dbReference type="NCBIfam" id="TIGR01353">
    <property type="entry name" value="dGTP_triPase"/>
    <property type="match status" value="1"/>
</dbReference>
<dbReference type="InterPro" id="IPR006261">
    <property type="entry name" value="dGTPase"/>
</dbReference>
<sequence length="487" mass="54176">MTQMTWERLLDPARLHDERGVARGEIGRSPFHKDHDRIVFSGSFRRLGRKTQVHPLTDNDHIHTRLTHSLEVGCVGRSLGMSVGEELRHRLPADITPADLGVIVQAACLGHDIGNPPFGHAGEYAIRDWFKRAEADGSGLLEGLSDMEREDLLTYEGNAQGFRIVTQIEYNQFRGGMRLTGATLGTLLKYPWTVAHGGTAGKFGCYQSELPLLQQVAERLGLLPQGENRWCRHPLAWLVEAADDICYALLDLEDGLEMGILRFEEVAEVLIQIAGGEPPDYATMQSEGVSQRRRIAALRGAAMEQAVNEVAKVFVQHESELLNGTLRHDLLELCHPDLDWGVKSAKDLARKRIFRNERKAKLEIGAYTTLGILLEAFIGAAHELHHTGHSNFKHQRVLALIGENTPLPSWTLYDSYRRMLDFIGGMTDHYAVDLAQEMGGRLRGIESTRVYAVRRSGGSPSGSRSSSWAPSTRRTAAPMRLLLSAMP</sequence>
<dbReference type="CDD" id="cd00077">
    <property type="entry name" value="HDc"/>
    <property type="match status" value="1"/>
</dbReference>
<dbReference type="SUPFAM" id="SSF109604">
    <property type="entry name" value="HD-domain/PDEase-like"/>
    <property type="match status" value="1"/>
</dbReference>
<dbReference type="InterPro" id="IPR050135">
    <property type="entry name" value="dGTPase-like"/>
</dbReference>
<dbReference type="PANTHER" id="PTHR11373:SF40">
    <property type="entry name" value="DEOXYGUANOSINETRIPHOSPHATE TRIPHOSPHOHYDROLASE-LIKE PROTEIN 2"/>
    <property type="match status" value="1"/>
</dbReference>
<dbReference type="InterPro" id="IPR006674">
    <property type="entry name" value="HD_domain"/>
</dbReference>
<dbReference type="PROSITE" id="PS51831">
    <property type="entry name" value="HD"/>
    <property type="match status" value="1"/>
</dbReference>
<proteinExistence type="predicted"/>
<evidence type="ECO:0000259" key="3">
    <source>
        <dbReference type="PROSITE" id="PS51831"/>
    </source>
</evidence>
<dbReference type="NCBIfam" id="NF002205">
    <property type="entry name" value="PRK01096.1"/>
    <property type="match status" value="1"/>
</dbReference>
<evidence type="ECO:0000313" key="5">
    <source>
        <dbReference type="Proteomes" id="UP000092504"/>
    </source>
</evidence>
<dbReference type="Gene3D" id="1.10.3410.10">
    <property type="entry name" value="putative deoxyguanosinetriphosphate triphosphohydrolase like domain"/>
    <property type="match status" value="1"/>
</dbReference>
<dbReference type="InterPro" id="IPR023293">
    <property type="entry name" value="dGTP_triP_hydro_central_sf"/>
</dbReference>
<dbReference type="PANTHER" id="PTHR11373">
    <property type="entry name" value="DEOXYNUCLEOSIDE TRIPHOSPHATE TRIPHOSPHOHYDROLASE"/>
    <property type="match status" value="1"/>
</dbReference>
<dbReference type="GO" id="GO:0008832">
    <property type="term" value="F:dGTPase activity"/>
    <property type="evidence" value="ECO:0007669"/>
    <property type="project" value="UniProtKB-EC"/>
</dbReference>
<accession>A0A1B8NYR3</accession>
<keyword evidence="1 4" id="KW-0378">Hydrolase</keyword>
<dbReference type="SMART" id="SM00471">
    <property type="entry name" value="HDc"/>
    <property type="match status" value="1"/>
</dbReference>
<dbReference type="GO" id="GO:0006203">
    <property type="term" value="P:dGTP catabolic process"/>
    <property type="evidence" value="ECO:0007669"/>
    <property type="project" value="TreeGrafter"/>
</dbReference>
<comment type="caution">
    <text evidence="4">The sequence shown here is derived from an EMBL/GenBank/DDBJ whole genome shotgun (WGS) entry which is preliminary data.</text>
</comment>
<dbReference type="InterPro" id="IPR003607">
    <property type="entry name" value="HD/PDEase_dom"/>
</dbReference>
<dbReference type="Proteomes" id="UP000092504">
    <property type="component" value="Unassembled WGS sequence"/>
</dbReference>
<evidence type="ECO:0000313" key="4">
    <source>
        <dbReference type="EMBL" id="OBX35132.1"/>
    </source>
</evidence>
<feature type="region of interest" description="Disordered" evidence="2">
    <location>
        <begin position="454"/>
        <end position="473"/>
    </location>
</feature>